<evidence type="ECO:0000256" key="2">
    <source>
        <dbReference type="ARBA" id="ARBA00007769"/>
    </source>
</evidence>
<dbReference type="PANTHER" id="PTHR43504">
    <property type="entry name" value="ISOCITRATE DEHYDROGENASE [NADP]"/>
    <property type="match status" value="1"/>
</dbReference>
<evidence type="ECO:0000256" key="12">
    <source>
        <dbReference type="ARBA" id="ARBA00023211"/>
    </source>
</evidence>
<evidence type="ECO:0000256" key="16">
    <source>
        <dbReference type="PIRSR" id="PIRSR604439-2"/>
    </source>
</evidence>
<keyword evidence="10 16" id="KW-0521">NADP</keyword>
<feature type="modified residue" description="N6-succinyllysine" evidence="19">
    <location>
        <position position="232"/>
    </location>
</feature>
<dbReference type="GO" id="GO:0004450">
    <property type="term" value="F:isocitrate dehydrogenase (NADP+) activity"/>
    <property type="evidence" value="ECO:0007669"/>
    <property type="project" value="UniProtKB-UniRule"/>
</dbReference>
<dbReference type="GO" id="GO:0006099">
    <property type="term" value="P:tricarboxylic acid cycle"/>
    <property type="evidence" value="ECO:0007669"/>
    <property type="project" value="UniProtKB-UniRule"/>
</dbReference>
<evidence type="ECO:0000256" key="19">
    <source>
        <dbReference type="PIRSR" id="PIRSR604439-5"/>
    </source>
</evidence>
<evidence type="ECO:0000256" key="17">
    <source>
        <dbReference type="PIRSR" id="PIRSR604439-3"/>
    </source>
</evidence>
<evidence type="ECO:0000313" key="22">
    <source>
        <dbReference type="EMBL" id="TQR08428.1"/>
    </source>
</evidence>
<keyword evidence="23" id="KW-1185">Reference proteome</keyword>
<dbReference type="PROSITE" id="PS00470">
    <property type="entry name" value="IDH_IMDH"/>
    <property type="match status" value="1"/>
</dbReference>
<feature type="binding site" evidence="17">
    <location>
        <position position="310"/>
    </location>
    <ligand>
        <name>Mg(2+)</name>
        <dbReference type="ChEBI" id="CHEBI:18420"/>
    </ligand>
</feature>
<evidence type="ECO:0000256" key="6">
    <source>
        <dbReference type="ARBA" id="ARBA00022435"/>
    </source>
</evidence>
<dbReference type="EC" id="1.1.1.42" evidence="4 20"/>
<dbReference type="Proteomes" id="UP000318937">
    <property type="component" value="Unassembled WGS sequence"/>
</dbReference>
<evidence type="ECO:0000256" key="11">
    <source>
        <dbReference type="ARBA" id="ARBA00023002"/>
    </source>
</evidence>
<comment type="cofactor">
    <cofactor evidence="1">
        <name>Mn(2+)</name>
        <dbReference type="ChEBI" id="CHEBI:29035"/>
    </cofactor>
</comment>
<feature type="modified residue" description="N6-succinyllysine" evidence="19">
    <location>
        <position position="90"/>
    </location>
</feature>
<dbReference type="EMBL" id="VDGG01000045">
    <property type="protein sequence ID" value="TQR08428.1"/>
    <property type="molecule type" value="Genomic_DNA"/>
</dbReference>
<evidence type="ECO:0000256" key="13">
    <source>
        <dbReference type="ARBA" id="ARBA00023554"/>
    </source>
</evidence>
<dbReference type="GO" id="GO:0000287">
    <property type="term" value="F:magnesium ion binding"/>
    <property type="evidence" value="ECO:0007669"/>
    <property type="project" value="InterPro"/>
</dbReference>
<evidence type="ECO:0000256" key="9">
    <source>
        <dbReference type="ARBA" id="ARBA00022842"/>
    </source>
</evidence>
<dbReference type="SMART" id="SM01329">
    <property type="entry name" value="Iso_dh"/>
    <property type="match status" value="1"/>
</dbReference>
<feature type="domain" description="Isopropylmalate dehydrogenase-like" evidence="21">
    <location>
        <begin position="20"/>
        <end position="417"/>
    </location>
</feature>
<evidence type="ECO:0000256" key="5">
    <source>
        <dbReference type="ARBA" id="ARBA00019562"/>
    </source>
</evidence>
<feature type="site" description="Critical for catalysis" evidence="18">
    <location>
        <position position="150"/>
    </location>
</feature>
<gene>
    <name evidence="22" type="ORF">FG383_16735</name>
</gene>
<evidence type="ECO:0000256" key="10">
    <source>
        <dbReference type="ARBA" id="ARBA00022857"/>
    </source>
</evidence>
<protein>
    <recommendedName>
        <fullName evidence="5 20">Isocitrate dehydrogenase [NADP]</fullName>
        <ecNumber evidence="4 20">1.1.1.42</ecNumber>
    </recommendedName>
</protein>
<evidence type="ECO:0000256" key="20">
    <source>
        <dbReference type="RuleBase" id="RU004446"/>
    </source>
</evidence>
<comment type="catalytic activity">
    <reaction evidence="13">
        <text>D-threo-isocitrate + NADP(+) = 2-oxoglutarate + CO2 + NADPH</text>
        <dbReference type="Rhea" id="RHEA:19629"/>
        <dbReference type="ChEBI" id="CHEBI:15562"/>
        <dbReference type="ChEBI" id="CHEBI:16526"/>
        <dbReference type="ChEBI" id="CHEBI:16810"/>
        <dbReference type="ChEBI" id="CHEBI:57783"/>
        <dbReference type="ChEBI" id="CHEBI:58349"/>
        <dbReference type="EC" id="1.1.1.42"/>
    </reaction>
</comment>
<feature type="binding site" evidence="16">
    <location>
        <begin position="344"/>
        <end position="350"/>
    </location>
    <ligand>
        <name>NADP(+)</name>
        <dbReference type="ChEBI" id="CHEBI:58349"/>
    </ligand>
</feature>
<feature type="binding site" evidence="15">
    <location>
        <position position="109"/>
    </location>
    <ligand>
        <name>D-threo-isocitrate</name>
        <dbReference type="ChEBI" id="CHEBI:15562"/>
    </ligand>
</feature>
<feature type="binding site" evidence="16">
    <location>
        <position position="357"/>
    </location>
    <ligand>
        <name>NADP(+)</name>
        <dbReference type="ChEBI" id="CHEBI:58349"/>
    </ligand>
</feature>
<sequence>MTTGKITVENGVLNVPNTAIIPFIEGDGTGPDIWAAASRVLEAAVEKAYNGEKKIEWKEVLAGQKAFDQTGEWLPQETLDVINEYLIAIKGPLTTPIGGGIRSLNVALRQELDLYTCLRPVRYFTGVPSPVKRPEDTDMVIFRENTEDIYAGIEYAKGSDEVKKLIEFLQNEMGVNKIRFPETSGIGIKPVSEEGTKRLVRAALNYVIKEGRESLTLVHKGNIMKFTEGAFKNWGYEVAEQEFGDKVFTWNQYDQIKEEQGTEAADKAQADALAAGKILVKDSIADIFLQQILTRPKEFDVVATMNLNGDYISDALAAQVGGIGIAPGANINYVTGHAIFEATHGTAPKYAGLDKVNPSSVILSGVLMLEHLGWNEAAKLIMDSMEKSIASKVVTYDFARLMDGATEVKCSEFANELIKNM</sequence>
<evidence type="ECO:0000256" key="4">
    <source>
        <dbReference type="ARBA" id="ARBA00013013"/>
    </source>
</evidence>
<reference evidence="22 23" key="1">
    <citation type="submission" date="2019-05" db="EMBL/GenBank/DDBJ databases">
        <title>Psychrobacillus vulpis sp. nov., a new species isolated from feces of a red fox that inhabits in The Tablas de Daimiel Natural Park, Albacete, Spain.</title>
        <authorList>
            <person name="Rodriguez M."/>
            <person name="Reina J.C."/>
            <person name="Bejar V."/>
            <person name="Llamas I."/>
        </authorList>
    </citation>
    <scope>NUCLEOTIDE SEQUENCE [LARGE SCALE GENOMIC DNA]</scope>
    <source>
        <strain evidence="22 23">NHI-2</strain>
    </source>
</reference>
<comment type="cofactor">
    <cofactor evidence="17">
        <name>Mg(2+)</name>
        <dbReference type="ChEBI" id="CHEBI:18420"/>
    </cofactor>
    <cofactor evidence="17">
        <name>Mn(2+)</name>
        <dbReference type="ChEBI" id="CHEBI:29035"/>
    </cofactor>
    <text evidence="17">Binds 1 Mg(2+) or Mn(2+) ion per subunit.</text>
</comment>
<dbReference type="InterPro" id="IPR024084">
    <property type="entry name" value="IsoPropMal-DH-like_dom"/>
</dbReference>
<dbReference type="AlphaFoldDB" id="A0A544STF0"/>
<dbReference type="NCBIfam" id="TIGR00183">
    <property type="entry name" value="prok_nadp_idh"/>
    <property type="match status" value="1"/>
</dbReference>
<feature type="binding site" evidence="15">
    <location>
        <position position="119"/>
    </location>
    <ligand>
        <name>D-threo-isocitrate</name>
        <dbReference type="ChEBI" id="CHEBI:15562"/>
    </ligand>
</feature>
<evidence type="ECO:0000256" key="15">
    <source>
        <dbReference type="PIRSR" id="PIRSR604439-1"/>
    </source>
</evidence>
<keyword evidence="12 17" id="KW-0464">Manganese</keyword>
<feature type="site" description="Critical for catalysis" evidence="18">
    <location>
        <position position="220"/>
    </location>
</feature>
<evidence type="ECO:0000256" key="3">
    <source>
        <dbReference type="ARBA" id="ARBA00011738"/>
    </source>
</evidence>
<evidence type="ECO:0000256" key="14">
    <source>
        <dbReference type="ARBA" id="ARBA00046127"/>
    </source>
</evidence>
<evidence type="ECO:0000256" key="18">
    <source>
        <dbReference type="PIRSR" id="PIRSR604439-4"/>
    </source>
</evidence>
<comment type="similarity">
    <text evidence="2">Belongs to the isocitrate and isopropylmalate dehydrogenases family.</text>
</comment>
<evidence type="ECO:0000256" key="7">
    <source>
        <dbReference type="ARBA" id="ARBA00022532"/>
    </source>
</evidence>
<keyword evidence="11" id="KW-0560">Oxidoreductase</keyword>
<dbReference type="OrthoDB" id="9806254at2"/>
<evidence type="ECO:0000256" key="1">
    <source>
        <dbReference type="ARBA" id="ARBA00001936"/>
    </source>
</evidence>
<feature type="binding site" evidence="16">
    <location>
        <position position="400"/>
    </location>
    <ligand>
        <name>NADP(+)</name>
        <dbReference type="ChEBI" id="CHEBI:58349"/>
    </ligand>
</feature>
<accession>A0A544STF0</accession>
<keyword evidence="7 20" id="KW-0816">Tricarboxylic acid cycle</keyword>
<evidence type="ECO:0000256" key="8">
    <source>
        <dbReference type="ARBA" id="ARBA00022723"/>
    </source>
</evidence>
<dbReference type="PANTHER" id="PTHR43504:SF1">
    <property type="entry name" value="ISOCITRATE DEHYDROGENASE [NADP]"/>
    <property type="match status" value="1"/>
</dbReference>
<feature type="binding site" evidence="16">
    <location>
        <position position="396"/>
    </location>
    <ligand>
        <name>NADP(+)</name>
        <dbReference type="ChEBI" id="CHEBI:58349"/>
    </ligand>
</feature>
<feature type="modified residue" description="N6-acetyllysine" evidence="19">
    <location>
        <position position="132"/>
    </location>
</feature>
<comment type="caution">
    <text evidence="22">The sequence shown here is derived from an EMBL/GenBank/DDBJ whole genome shotgun (WGS) entry which is preliminary data.</text>
</comment>
<dbReference type="GO" id="GO:0051287">
    <property type="term" value="F:NAD binding"/>
    <property type="evidence" value="ECO:0007669"/>
    <property type="project" value="InterPro"/>
</dbReference>
<keyword evidence="6 20" id="KW-0329">Glyoxylate bypass</keyword>
<feature type="binding site" evidence="15">
    <location>
        <position position="103"/>
    </location>
    <ligand>
        <name>D-threo-isocitrate</name>
        <dbReference type="ChEBI" id="CHEBI:15562"/>
    </ligand>
</feature>
<dbReference type="Pfam" id="PF00180">
    <property type="entry name" value="Iso_dh"/>
    <property type="match status" value="1"/>
</dbReference>
<organism evidence="22 23">
    <name type="scientific">Psychrobacillus soli</name>
    <dbReference type="NCBI Taxonomy" id="1543965"/>
    <lineage>
        <taxon>Bacteria</taxon>
        <taxon>Bacillati</taxon>
        <taxon>Bacillota</taxon>
        <taxon>Bacilli</taxon>
        <taxon>Bacillales</taxon>
        <taxon>Bacillaceae</taxon>
        <taxon>Psychrobacillus</taxon>
    </lineage>
</organism>
<dbReference type="InterPro" id="IPR004439">
    <property type="entry name" value="Isocitrate_DH_NADP_dimer_prok"/>
</dbReference>
<dbReference type="InterPro" id="IPR019818">
    <property type="entry name" value="IsoCit/isopropylmalate_DH_CS"/>
</dbReference>
<evidence type="ECO:0000313" key="23">
    <source>
        <dbReference type="Proteomes" id="UP000318937"/>
    </source>
</evidence>
<evidence type="ECO:0000259" key="21">
    <source>
        <dbReference type="SMART" id="SM01329"/>
    </source>
</evidence>
<dbReference type="GO" id="GO:0006097">
    <property type="term" value="P:glyoxylate cycle"/>
    <property type="evidence" value="ECO:0007669"/>
    <property type="project" value="UniProtKB-KW"/>
</dbReference>
<name>A0A544STF0_9BACI</name>
<comment type="function">
    <text evidence="14">Catalyzes the oxidative decarboxylation of isocitrate to 2-oxoglutarate and carbon dioxide with the concomitant reduction of NADP(+).</text>
</comment>
<feature type="binding site" evidence="16">
    <location>
        <position position="94"/>
    </location>
    <ligand>
        <name>NADP(+)</name>
        <dbReference type="ChEBI" id="CHEBI:58349"/>
    </ligand>
</feature>
<keyword evidence="8 20" id="KW-0479">Metal-binding</keyword>
<dbReference type="SUPFAM" id="SSF53659">
    <property type="entry name" value="Isocitrate/Isopropylmalate dehydrogenase-like"/>
    <property type="match status" value="1"/>
</dbReference>
<dbReference type="RefSeq" id="WP_142608541.1">
    <property type="nucleotide sequence ID" value="NZ_VDGG01000045.1"/>
</dbReference>
<comment type="subunit">
    <text evidence="3">Homodimer.</text>
</comment>
<proteinExistence type="inferred from homology"/>
<feature type="binding site" evidence="15">
    <location>
        <position position="143"/>
    </location>
    <ligand>
        <name>D-threo-isocitrate</name>
        <dbReference type="ChEBI" id="CHEBI:15562"/>
    </ligand>
</feature>
<feature type="binding site" evidence="15">
    <location>
        <position position="105"/>
    </location>
    <ligand>
        <name>D-threo-isocitrate</name>
        <dbReference type="ChEBI" id="CHEBI:15562"/>
    </ligand>
</feature>
<keyword evidence="9 17" id="KW-0460">Magnesium</keyword>
<dbReference type="NCBIfam" id="NF005425">
    <property type="entry name" value="PRK07006.1"/>
    <property type="match status" value="1"/>
</dbReference>
<feature type="modified residue" description="Phosphoserine" evidence="19">
    <location>
        <position position="103"/>
    </location>
</feature>
<dbReference type="Gene3D" id="3.40.718.10">
    <property type="entry name" value="Isopropylmalate Dehydrogenase"/>
    <property type="match status" value="1"/>
</dbReference>